<evidence type="ECO:0000313" key="2">
    <source>
        <dbReference type="EMBL" id="MDQ9171999.1"/>
    </source>
</evidence>
<gene>
    <name evidence="2" type="ORF">Q8A64_16410</name>
</gene>
<evidence type="ECO:0000313" key="3">
    <source>
        <dbReference type="Proteomes" id="UP001225596"/>
    </source>
</evidence>
<feature type="region of interest" description="Disordered" evidence="1">
    <location>
        <begin position="63"/>
        <end position="83"/>
    </location>
</feature>
<accession>A0ABU1BT19</accession>
<comment type="caution">
    <text evidence="2">The sequence shown here is derived from an EMBL/GenBank/DDBJ whole genome shotgun (WGS) entry which is preliminary data.</text>
</comment>
<protein>
    <submittedName>
        <fullName evidence="2">Uncharacterized protein</fullName>
    </submittedName>
</protein>
<sequence length="83" mass="9264">MPDLNPFANEEDSLEIGDLTIENRLDQMSIYGDLQITKDRRGLEQAKALKAVLDAVVHALEADENLPEQISTKPADEVDNPFK</sequence>
<dbReference type="Proteomes" id="UP001225596">
    <property type="component" value="Unassembled WGS sequence"/>
</dbReference>
<keyword evidence="3" id="KW-1185">Reference proteome</keyword>
<dbReference type="RefSeq" id="WP_338437990.1">
    <property type="nucleotide sequence ID" value="NZ_JAUYVH010000015.1"/>
</dbReference>
<organism evidence="2 3">
    <name type="scientific">Keguizhuia sedimenti</name>
    <dbReference type="NCBI Taxonomy" id="3064264"/>
    <lineage>
        <taxon>Bacteria</taxon>
        <taxon>Pseudomonadati</taxon>
        <taxon>Pseudomonadota</taxon>
        <taxon>Betaproteobacteria</taxon>
        <taxon>Burkholderiales</taxon>
        <taxon>Oxalobacteraceae</taxon>
        <taxon>Keguizhuia</taxon>
    </lineage>
</organism>
<feature type="compositionally biased region" description="Basic and acidic residues" evidence="1">
    <location>
        <begin position="74"/>
        <end position="83"/>
    </location>
</feature>
<dbReference type="EMBL" id="JAUYVH010000015">
    <property type="protein sequence ID" value="MDQ9171999.1"/>
    <property type="molecule type" value="Genomic_DNA"/>
</dbReference>
<name>A0ABU1BT19_9BURK</name>
<evidence type="ECO:0000256" key="1">
    <source>
        <dbReference type="SAM" id="MobiDB-lite"/>
    </source>
</evidence>
<reference evidence="2 3" key="1">
    <citation type="submission" date="2023-08" db="EMBL/GenBank/DDBJ databases">
        <title>Oxalobacteraceae gen .nov., isolated from river sludge outside the plant.</title>
        <authorList>
            <person name="Zhao S.Y."/>
        </authorList>
    </citation>
    <scope>NUCLEOTIDE SEQUENCE [LARGE SCALE GENOMIC DNA]</scope>
    <source>
        <strain evidence="2 3">R-40</strain>
    </source>
</reference>
<proteinExistence type="predicted"/>